<evidence type="ECO:0000256" key="13">
    <source>
        <dbReference type="ARBA" id="ARBA00051626"/>
    </source>
</evidence>
<dbReference type="PROSITE" id="PS50207">
    <property type="entry name" value="CASPASE_P10"/>
    <property type="match status" value="1"/>
</dbReference>
<keyword evidence="21" id="KW-1185">Reference proteome</keyword>
<evidence type="ECO:0000259" key="18">
    <source>
        <dbReference type="PROSITE" id="PS50207"/>
    </source>
</evidence>
<dbReference type="FunFam" id="3.40.50.1460:FF:000008">
    <property type="entry name" value="caspase-8 isoform X1"/>
    <property type="match status" value="1"/>
</dbReference>
<reference evidence="20" key="2">
    <citation type="submission" date="2025-09" db="UniProtKB">
        <authorList>
            <consortium name="Ensembl"/>
        </authorList>
    </citation>
    <scope>IDENTIFICATION</scope>
</reference>
<organism evidence="20 21">
    <name type="scientific">Neogobius melanostomus</name>
    <name type="common">round goby</name>
    <dbReference type="NCBI Taxonomy" id="47308"/>
    <lineage>
        <taxon>Eukaryota</taxon>
        <taxon>Metazoa</taxon>
        <taxon>Chordata</taxon>
        <taxon>Craniata</taxon>
        <taxon>Vertebrata</taxon>
        <taxon>Euteleostomi</taxon>
        <taxon>Actinopterygii</taxon>
        <taxon>Neopterygii</taxon>
        <taxon>Teleostei</taxon>
        <taxon>Neoteleostei</taxon>
        <taxon>Acanthomorphata</taxon>
        <taxon>Gobiaria</taxon>
        <taxon>Gobiiformes</taxon>
        <taxon>Gobioidei</taxon>
        <taxon>Gobiidae</taxon>
        <taxon>Benthophilinae</taxon>
        <taxon>Neogobiini</taxon>
        <taxon>Neogobius</taxon>
    </lineage>
</organism>
<dbReference type="CDD" id="cd08334">
    <property type="entry name" value="DED_Caspase_8_10_r2"/>
    <property type="match status" value="1"/>
</dbReference>
<dbReference type="InterPro" id="IPR001875">
    <property type="entry name" value="DED_dom"/>
</dbReference>
<feature type="domain" description="DED" evidence="17">
    <location>
        <begin position="1"/>
        <end position="77"/>
    </location>
</feature>
<evidence type="ECO:0000256" key="14">
    <source>
        <dbReference type="ARBA" id="ARBA00066479"/>
    </source>
</evidence>
<name>A0A8C6UIS7_9GOBI</name>
<dbReference type="GO" id="GO:0043065">
    <property type="term" value="P:positive regulation of apoptotic process"/>
    <property type="evidence" value="ECO:0007669"/>
    <property type="project" value="UniProtKB-ARBA"/>
</dbReference>
<dbReference type="Gene3D" id="1.10.533.10">
    <property type="entry name" value="Death Domain, Fas"/>
    <property type="match status" value="2"/>
</dbReference>
<keyword evidence="5" id="KW-0597">Phosphoprotein</keyword>
<dbReference type="CDD" id="cd08792">
    <property type="entry name" value="DED_Caspase_8_10_r1"/>
    <property type="match status" value="1"/>
</dbReference>
<dbReference type="GO" id="GO:0006508">
    <property type="term" value="P:proteolysis"/>
    <property type="evidence" value="ECO:0007669"/>
    <property type="project" value="UniProtKB-KW"/>
</dbReference>
<dbReference type="SMART" id="SM00115">
    <property type="entry name" value="CASc"/>
    <property type="match status" value="1"/>
</dbReference>
<dbReference type="InterPro" id="IPR033139">
    <property type="entry name" value="Caspase_cys_AS"/>
</dbReference>
<keyword evidence="12" id="KW-0539">Nucleus</keyword>
<dbReference type="InterPro" id="IPR011029">
    <property type="entry name" value="DEATH-like_dom_sf"/>
</dbReference>
<keyword evidence="9" id="KW-0378">Hydrolase</keyword>
<feature type="domain" description="Caspase family p10" evidence="18">
    <location>
        <begin position="391"/>
        <end position="480"/>
    </location>
</feature>
<evidence type="ECO:0000259" key="19">
    <source>
        <dbReference type="PROSITE" id="PS50208"/>
    </source>
</evidence>
<reference evidence="20" key="1">
    <citation type="submission" date="2025-08" db="UniProtKB">
        <authorList>
            <consortium name="Ensembl"/>
        </authorList>
    </citation>
    <scope>IDENTIFICATION</scope>
</reference>
<keyword evidence="4" id="KW-0963">Cytoplasm</keyword>
<protein>
    <recommendedName>
        <fullName evidence="15">Caspase-8</fullName>
        <ecNumber evidence="14">3.4.22.61</ecNumber>
    </recommendedName>
</protein>
<keyword evidence="11" id="KW-0865">Zymogen</keyword>
<keyword evidence="10" id="KW-0788">Thiol protease</keyword>
<evidence type="ECO:0000256" key="2">
    <source>
        <dbReference type="ARBA" id="ARBA00004496"/>
    </source>
</evidence>
<keyword evidence="8" id="KW-0677">Repeat</keyword>
<sequence>MDRLILSKVDEELETSEVNALCFLCRDVVNRKRLENVVDGKGLFVRLEERGLLDNAAFLSQLLQTIGRNDLVNLLRTDRCQYTETDANPLLSDYRVMLYELHDDITQENLEKMKFLLENKLGRAQTEKCGTSLDVFAAMEKKGLLSNANLNELYGILREFDLQLAETVHTLQPCLSVTESQPSCEFTCFQLIASKIKCCCCFLFLFIFTDPGDNVFSDSEPSAKPSSVDETDFYSFTHKPHGLCVVINIEDFKQSRRRNGSHEDERALRETFTSLGFTVEMHKNLESAEMKRLLVEKGRRNFNNEDALVVCVLSHGLKDCVYGSDDVQVSLRDLTQPFTSLNAPSLAGKPKLFFIQACQGSGCQGGSLPYIPKPEEVKEPQHLEEDAGAVQGETVPWDADFLLGMATVPEYKSFRDTKRGSIYIQELCKQLNESAQSNKMDDLLTVLTRVNRNVSKGVYLKYKQIPEPKYTLTKKVVLRYE</sequence>
<dbReference type="PANTHER" id="PTHR48169:SF7">
    <property type="entry name" value="CASPASE 10"/>
    <property type="match status" value="1"/>
</dbReference>
<dbReference type="GO" id="GO:0005634">
    <property type="term" value="C:nucleus"/>
    <property type="evidence" value="ECO:0007669"/>
    <property type="project" value="UniProtKB-SubCell"/>
</dbReference>
<keyword evidence="7" id="KW-0053">Apoptosis</keyword>
<evidence type="ECO:0000256" key="8">
    <source>
        <dbReference type="ARBA" id="ARBA00022737"/>
    </source>
</evidence>
<accession>A0A8C6UIS7</accession>
<dbReference type="GO" id="GO:0032991">
    <property type="term" value="C:protein-containing complex"/>
    <property type="evidence" value="ECO:0007669"/>
    <property type="project" value="UniProtKB-ARBA"/>
</dbReference>
<dbReference type="SUPFAM" id="SSF47986">
    <property type="entry name" value="DEATH domain"/>
    <property type="match status" value="2"/>
</dbReference>
<evidence type="ECO:0000256" key="16">
    <source>
        <dbReference type="RuleBase" id="RU003971"/>
    </source>
</evidence>
<dbReference type="Gene3D" id="3.40.50.1460">
    <property type="match status" value="1"/>
</dbReference>
<dbReference type="Ensembl" id="ENSNMLT00000039227.1">
    <property type="protein sequence ID" value="ENSNMLP00000035221.1"/>
    <property type="gene ID" value="ENSNMLG00000021861.1"/>
</dbReference>
<dbReference type="FunFam" id="1.10.533.10:FF:000016">
    <property type="entry name" value="CASP8 and FADD-like apoptosis regulator"/>
    <property type="match status" value="1"/>
</dbReference>
<keyword evidence="6" id="KW-0645">Protease</keyword>
<feature type="domain" description="DED" evidence="17">
    <location>
        <begin position="93"/>
        <end position="162"/>
    </location>
</feature>
<dbReference type="PROSITE" id="PS50208">
    <property type="entry name" value="CASPASE_P20"/>
    <property type="match status" value="1"/>
</dbReference>
<evidence type="ECO:0000256" key="3">
    <source>
        <dbReference type="ARBA" id="ARBA00010134"/>
    </source>
</evidence>
<dbReference type="PANTHER" id="PTHR48169">
    <property type="entry name" value="DED DOMAIN-CONTAINING PROTEIN"/>
    <property type="match status" value="1"/>
</dbReference>
<dbReference type="GO" id="GO:0006915">
    <property type="term" value="P:apoptotic process"/>
    <property type="evidence" value="ECO:0007669"/>
    <property type="project" value="UniProtKB-KW"/>
</dbReference>
<evidence type="ECO:0000256" key="7">
    <source>
        <dbReference type="ARBA" id="ARBA00022703"/>
    </source>
</evidence>
<evidence type="ECO:0000256" key="10">
    <source>
        <dbReference type="ARBA" id="ARBA00022807"/>
    </source>
</evidence>
<feature type="domain" description="Caspase family p20" evidence="19">
    <location>
        <begin position="240"/>
        <end position="362"/>
    </location>
</feature>
<dbReference type="PROSITE" id="PS01122">
    <property type="entry name" value="CASPASE_CYS"/>
    <property type="match status" value="1"/>
</dbReference>
<dbReference type="Proteomes" id="UP000694523">
    <property type="component" value="Unplaced"/>
</dbReference>
<proteinExistence type="inferred from homology"/>
<dbReference type="PRINTS" id="PR00376">
    <property type="entry name" value="IL1BCENZYME"/>
</dbReference>
<dbReference type="SMART" id="SM00031">
    <property type="entry name" value="DED"/>
    <property type="match status" value="2"/>
</dbReference>
<dbReference type="InterPro" id="IPR029030">
    <property type="entry name" value="Caspase-like_dom_sf"/>
</dbReference>
<evidence type="ECO:0000256" key="15">
    <source>
        <dbReference type="ARBA" id="ARBA00068172"/>
    </source>
</evidence>
<dbReference type="PROSITE" id="PS50168">
    <property type="entry name" value="DED"/>
    <property type="match status" value="2"/>
</dbReference>
<evidence type="ECO:0000313" key="21">
    <source>
        <dbReference type="Proteomes" id="UP000694523"/>
    </source>
</evidence>
<evidence type="ECO:0000256" key="4">
    <source>
        <dbReference type="ARBA" id="ARBA00022490"/>
    </source>
</evidence>
<dbReference type="GO" id="GO:0004197">
    <property type="term" value="F:cysteine-type endopeptidase activity"/>
    <property type="evidence" value="ECO:0007669"/>
    <property type="project" value="InterPro"/>
</dbReference>
<evidence type="ECO:0000256" key="5">
    <source>
        <dbReference type="ARBA" id="ARBA00022553"/>
    </source>
</evidence>
<comment type="similarity">
    <text evidence="3 16">Belongs to the peptidase C14A family.</text>
</comment>
<dbReference type="Pfam" id="PF00656">
    <property type="entry name" value="Peptidase_C14"/>
    <property type="match status" value="1"/>
</dbReference>
<dbReference type="InterPro" id="IPR011600">
    <property type="entry name" value="Pept_C14_caspase"/>
</dbReference>
<dbReference type="InterPro" id="IPR002138">
    <property type="entry name" value="Pept_C14_p10"/>
</dbReference>
<dbReference type="InterPro" id="IPR015917">
    <property type="entry name" value="Pept_C14A"/>
</dbReference>
<comment type="subcellular location">
    <subcellularLocation>
        <location evidence="2">Cytoplasm</location>
    </subcellularLocation>
    <subcellularLocation>
        <location evidence="1">Nucleus</location>
    </subcellularLocation>
</comment>
<evidence type="ECO:0000256" key="1">
    <source>
        <dbReference type="ARBA" id="ARBA00004123"/>
    </source>
</evidence>
<dbReference type="InterPro" id="IPR001309">
    <property type="entry name" value="Pept_C14_p20"/>
</dbReference>
<comment type="catalytic activity">
    <reaction evidence="13">
        <text>Strict requirement for Asp at position P1 and has a preferred cleavage sequence of (Leu/Asp/Val)-Glu-Thr-Asp-|-(Gly/Ser/Ala).</text>
        <dbReference type="EC" id="3.4.22.61"/>
    </reaction>
</comment>
<evidence type="ECO:0000313" key="20">
    <source>
        <dbReference type="Ensembl" id="ENSNMLP00000035221.1"/>
    </source>
</evidence>
<dbReference type="AlphaFoldDB" id="A0A8C6UIS7"/>
<dbReference type="GO" id="GO:0005886">
    <property type="term" value="C:plasma membrane"/>
    <property type="evidence" value="ECO:0007669"/>
    <property type="project" value="UniProtKB-ARBA"/>
</dbReference>
<dbReference type="SUPFAM" id="SSF52129">
    <property type="entry name" value="Caspase-like"/>
    <property type="match status" value="1"/>
</dbReference>
<dbReference type="GO" id="GO:0051604">
    <property type="term" value="P:protein maturation"/>
    <property type="evidence" value="ECO:0007669"/>
    <property type="project" value="UniProtKB-ARBA"/>
</dbReference>
<evidence type="ECO:0000259" key="17">
    <source>
        <dbReference type="PROSITE" id="PS50168"/>
    </source>
</evidence>
<evidence type="ECO:0000256" key="12">
    <source>
        <dbReference type="ARBA" id="ARBA00023242"/>
    </source>
</evidence>
<dbReference type="CDD" id="cd00032">
    <property type="entry name" value="CASc"/>
    <property type="match status" value="1"/>
</dbReference>
<dbReference type="GO" id="GO:0005737">
    <property type="term" value="C:cytoplasm"/>
    <property type="evidence" value="ECO:0007669"/>
    <property type="project" value="UniProtKB-SubCell"/>
</dbReference>
<dbReference type="EC" id="3.4.22.61" evidence="14"/>
<evidence type="ECO:0000256" key="11">
    <source>
        <dbReference type="ARBA" id="ARBA00023145"/>
    </source>
</evidence>
<dbReference type="Pfam" id="PF01335">
    <property type="entry name" value="DED"/>
    <property type="match status" value="2"/>
</dbReference>
<evidence type="ECO:0000256" key="6">
    <source>
        <dbReference type="ARBA" id="ARBA00022670"/>
    </source>
</evidence>
<evidence type="ECO:0000256" key="9">
    <source>
        <dbReference type="ARBA" id="ARBA00022801"/>
    </source>
</evidence>